<sequence>MGMTWQRTHAQHLAADPDAVWAVVGDPRRWPEWCAAIHEVTVDGPPRSGATAAYLPSVRWARELHGRTAPPLRVVTLDAPRTLVVEQPNPGGVMRVEWTVDPDGTGTLLRQRVIVTGPLTTPVVLGVARSLADGWPEHVARLAALVVVPSRDLRKVVVAGGSGTLGRSLAADLTARGHEVVLLTRRRDPRLPYRQTEWDGIRQGAWTRELAEPARTAVVNLAGRLVDARPTARTVDELRTSRVDPTRALVEASRALPRPLAAWVQGSTTAIWSDAGEARVTEGIPLPTGADALPQMTGVARPWEAAVEGAATDHLVVLRTSIVLQAGSPAFDRLTGLTRLGLGGRVGGGRQWFSWIHVDDWLAVVRGGLGLPSGPALPDGVVVGAAPTPVRNADLMAALRRHLHRPPSPPTPTVAVRVGSIALRTDPALGLTGRHCTSDVLRDAGFTFAHPTLERAIADLLS</sequence>
<evidence type="ECO:0000259" key="2">
    <source>
        <dbReference type="Pfam" id="PF08338"/>
    </source>
</evidence>
<comment type="caution">
    <text evidence="3">The sequence shown here is derived from an EMBL/GenBank/DDBJ whole genome shotgun (WGS) entry which is preliminary data.</text>
</comment>
<dbReference type="SUPFAM" id="SSF51735">
    <property type="entry name" value="NAD(P)-binding Rossmann-fold domains"/>
    <property type="match status" value="1"/>
</dbReference>
<dbReference type="InterPro" id="IPR013549">
    <property type="entry name" value="DUF1731"/>
</dbReference>
<organism evidence="3 4">
    <name type="scientific">Terrabacter aeriphilus</name>
    <dbReference type="NCBI Taxonomy" id="515662"/>
    <lineage>
        <taxon>Bacteria</taxon>
        <taxon>Bacillati</taxon>
        <taxon>Actinomycetota</taxon>
        <taxon>Actinomycetes</taxon>
        <taxon>Micrococcales</taxon>
        <taxon>Intrasporangiaceae</taxon>
        <taxon>Terrabacter</taxon>
    </lineage>
</organism>
<name>A0ABP9J644_9MICO</name>
<dbReference type="PANTHER" id="PTHR11092">
    <property type="entry name" value="SUGAR NUCLEOTIDE EPIMERASE RELATED"/>
    <property type="match status" value="1"/>
</dbReference>
<dbReference type="Proteomes" id="UP001500427">
    <property type="component" value="Unassembled WGS sequence"/>
</dbReference>
<proteinExistence type="predicted"/>
<dbReference type="Gene3D" id="3.30.530.20">
    <property type="match status" value="1"/>
</dbReference>
<keyword evidence="4" id="KW-1185">Reference proteome</keyword>
<dbReference type="InterPro" id="IPR001509">
    <property type="entry name" value="Epimerase_deHydtase"/>
</dbReference>
<protein>
    <recommendedName>
        <fullName evidence="5">DUF1731 domain-containing protein</fullName>
    </recommendedName>
</protein>
<evidence type="ECO:0000313" key="3">
    <source>
        <dbReference type="EMBL" id="GAA5020650.1"/>
    </source>
</evidence>
<feature type="domain" description="DUF1731" evidence="2">
    <location>
        <begin position="412"/>
        <end position="460"/>
    </location>
</feature>
<dbReference type="EMBL" id="BAABIW010000006">
    <property type="protein sequence ID" value="GAA5020650.1"/>
    <property type="molecule type" value="Genomic_DNA"/>
</dbReference>
<evidence type="ECO:0000313" key="4">
    <source>
        <dbReference type="Proteomes" id="UP001500427"/>
    </source>
</evidence>
<evidence type="ECO:0000259" key="1">
    <source>
        <dbReference type="Pfam" id="PF01370"/>
    </source>
</evidence>
<dbReference type="InterPro" id="IPR019587">
    <property type="entry name" value="Polyketide_cyclase/dehydratase"/>
</dbReference>
<dbReference type="Pfam" id="PF08338">
    <property type="entry name" value="DUF1731"/>
    <property type="match status" value="1"/>
</dbReference>
<dbReference type="SUPFAM" id="SSF55961">
    <property type="entry name" value="Bet v1-like"/>
    <property type="match status" value="1"/>
</dbReference>
<feature type="domain" description="NAD-dependent epimerase/dehydratase" evidence="1">
    <location>
        <begin position="156"/>
        <end position="277"/>
    </location>
</feature>
<gene>
    <name evidence="3" type="ORF">GCM10023258_09450</name>
</gene>
<dbReference type="InterPro" id="IPR023393">
    <property type="entry name" value="START-like_dom_sf"/>
</dbReference>
<dbReference type="PANTHER" id="PTHR11092:SF0">
    <property type="entry name" value="EPIMERASE FAMILY PROTEIN SDR39U1"/>
    <property type="match status" value="1"/>
</dbReference>
<dbReference type="InterPro" id="IPR036291">
    <property type="entry name" value="NAD(P)-bd_dom_sf"/>
</dbReference>
<dbReference type="CDD" id="cd07814">
    <property type="entry name" value="SRPBCC_CalC_Aha1-like"/>
    <property type="match status" value="1"/>
</dbReference>
<reference evidence="4" key="1">
    <citation type="journal article" date="2019" name="Int. J. Syst. Evol. Microbiol.">
        <title>The Global Catalogue of Microorganisms (GCM) 10K type strain sequencing project: providing services to taxonomists for standard genome sequencing and annotation.</title>
        <authorList>
            <consortium name="The Broad Institute Genomics Platform"/>
            <consortium name="The Broad Institute Genome Sequencing Center for Infectious Disease"/>
            <person name="Wu L."/>
            <person name="Ma J."/>
        </authorList>
    </citation>
    <scope>NUCLEOTIDE SEQUENCE [LARGE SCALE GENOMIC DNA]</scope>
    <source>
        <strain evidence="4">JCM 17687</strain>
    </source>
</reference>
<dbReference type="Pfam" id="PF01370">
    <property type="entry name" value="Epimerase"/>
    <property type="match status" value="1"/>
</dbReference>
<dbReference type="Gene3D" id="3.40.50.720">
    <property type="entry name" value="NAD(P)-binding Rossmann-like Domain"/>
    <property type="match status" value="1"/>
</dbReference>
<evidence type="ECO:0008006" key="5">
    <source>
        <dbReference type="Google" id="ProtNLM"/>
    </source>
</evidence>
<dbReference type="Pfam" id="PF10604">
    <property type="entry name" value="Polyketide_cyc2"/>
    <property type="match status" value="1"/>
</dbReference>
<accession>A0ABP9J644</accession>